<accession>A0A1A8Z7H4</accession>
<keyword evidence="2" id="KW-0378">Hydrolase</keyword>
<feature type="domain" description="AB hydrolase-1" evidence="1">
    <location>
        <begin position="111"/>
        <end position="147"/>
    </location>
</feature>
<dbReference type="EMBL" id="LT594323">
    <property type="protein sequence ID" value="SBT39889.1"/>
    <property type="molecule type" value="Genomic_DNA"/>
</dbReference>
<name>A0A1A8Z7H4_9ACTN</name>
<gene>
    <name evidence="2" type="ORF">GA0070611_1064</name>
</gene>
<organism evidence="2 3">
    <name type="scientific">Micromonospora auratinigra</name>
    <dbReference type="NCBI Taxonomy" id="261654"/>
    <lineage>
        <taxon>Bacteria</taxon>
        <taxon>Bacillati</taxon>
        <taxon>Actinomycetota</taxon>
        <taxon>Actinomycetes</taxon>
        <taxon>Micromonosporales</taxon>
        <taxon>Micromonosporaceae</taxon>
        <taxon>Micromonospora</taxon>
    </lineage>
</organism>
<keyword evidence="3" id="KW-1185">Reference proteome</keyword>
<reference evidence="3" key="1">
    <citation type="submission" date="2016-06" db="EMBL/GenBank/DDBJ databases">
        <authorList>
            <person name="Varghese N."/>
            <person name="Submissions Spin"/>
        </authorList>
    </citation>
    <scope>NUCLEOTIDE SEQUENCE [LARGE SCALE GENOMIC DNA]</scope>
    <source>
        <strain evidence="3">DSM 44815</strain>
    </source>
</reference>
<evidence type="ECO:0000313" key="2">
    <source>
        <dbReference type="EMBL" id="SBT39889.1"/>
    </source>
</evidence>
<dbReference type="InterPro" id="IPR029058">
    <property type="entry name" value="AB_hydrolase_fold"/>
</dbReference>
<dbReference type="RefSeq" id="WP_091658329.1">
    <property type="nucleotide sequence ID" value="NZ_LT594323.1"/>
</dbReference>
<proteinExistence type="predicted"/>
<sequence>MSDAVWQPFRAPLHYLGLPRSVTPPIWRERRAGTELAALLAAPPAPPTPPEPDAPLLVVPGFAAGDDRVALLCEGGWDARPTGLLDGRRCSSRDLAVVEETLLRVHTETGRPITLVGHSRGGMFAKALAVRHPHRVRALVTVANECFMALMWQFCLAAVRFRSYLPIWQGRVDVSQPPAHGGGS</sequence>
<dbReference type="Gene3D" id="3.40.50.1820">
    <property type="entry name" value="alpha/beta hydrolase"/>
    <property type="match status" value="1"/>
</dbReference>
<evidence type="ECO:0000259" key="1">
    <source>
        <dbReference type="Pfam" id="PF00561"/>
    </source>
</evidence>
<dbReference type="GO" id="GO:0016787">
    <property type="term" value="F:hydrolase activity"/>
    <property type="evidence" value="ECO:0007669"/>
    <property type="project" value="UniProtKB-KW"/>
</dbReference>
<evidence type="ECO:0000313" key="3">
    <source>
        <dbReference type="Proteomes" id="UP000199385"/>
    </source>
</evidence>
<dbReference type="SUPFAM" id="SSF53474">
    <property type="entry name" value="alpha/beta-Hydrolases"/>
    <property type="match status" value="1"/>
</dbReference>
<dbReference type="Proteomes" id="UP000199385">
    <property type="component" value="Chromosome I"/>
</dbReference>
<protein>
    <submittedName>
        <fullName evidence="2">Alpha/beta hydrolase fold</fullName>
    </submittedName>
</protein>
<dbReference type="OrthoDB" id="8871309at2"/>
<dbReference type="InterPro" id="IPR000073">
    <property type="entry name" value="AB_hydrolase_1"/>
</dbReference>
<dbReference type="AlphaFoldDB" id="A0A1A8Z7H4"/>
<dbReference type="Pfam" id="PF00561">
    <property type="entry name" value="Abhydrolase_1"/>
    <property type="match status" value="1"/>
</dbReference>
<dbReference type="STRING" id="261654.GA0070611_1064"/>